<dbReference type="AlphaFoldDB" id="A0A7R9GCK3"/>
<evidence type="ECO:0000259" key="2">
    <source>
        <dbReference type="PROSITE" id="PS51352"/>
    </source>
</evidence>
<proteinExistence type="predicted"/>
<dbReference type="PANTHER" id="PTHR19991:SF3">
    <property type="entry name" value="LETHAL (2) 01289, ISOFORM F"/>
    <property type="match status" value="1"/>
</dbReference>
<dbReference type="InterPro" id="IPR036249">
    <property type="entry name" value="Thioredoxin-like_sf"/>
</dbReference>
<reference evidence="3" key="1">
    <citation type="submission" date="2020-11" db="EMBL/GenBank/DDBJ databases">
        <authorList>
            <person name="Tran Van P."/>
        </authorList>
    </citation>
    <scope>NUCLEOTIDE SEQUENCE</scope>
</reference>
<gene>
    <name evidence="3" type="ORF">NMOB1V02_LOCUS3825</name>
</gene>
<dbReference type="Proteomes" id="UP000678499">
    <property type="component" value="Unassembled WGS sequence"/>
</dbReference>
<feature type="non-terminal residue" evidence="3">
    <location>
        <position position="1"/>
    </location>
</feature>
<feature type="non-terminal residue" evidence="3">
    <location>
        <position position="1041"/>
    </location>
</feature>
<dbReference type="EMBL" id="CAJPEX010000538">
    <property type="protein sequence ID" value="CAG0916199.1"/>
    <property type="molecule type" value="Genomic_DNA"/>
</dbReference>
<name>A0A7R9GCK3_9CRUS</name>
<evidence type="ECO:0000313" key="3">
    <source>
        <dbReference type="EMBL" id="CAD7276047.1"/>
    </source>
</evidence>
<organism evidence="3">
    <name type="scientific">Notodromas monacha</name>
    <dbReference type="NCBI Taxonomy" id="399045"/>
    <lineage>
        <taxon>Eukaryota</taxon>
        <taxon>Metazoa</taxon>
        <taxon>Ecdysozoa</taxon>
        <taxon>Arthropoda</taxon>
        <taxon>Crustacea</taxon>
        <taxon>Oligostraca</taxon>
        <taxon>Ostracoda</taxon>
        <taxon>Podocopa</taxon>
        <taxon>Podocopida</taxon>
        <taxon>Cypridocopina</taxon>
        <taxon>Cypridoidea</taxon>
        <taxon>Cyprididae</taxon>
        <taxon>Notodromas</taxon>
    </lineage>
</organism>
<feature type="region of interest" description="Disordered" evidence="1">
    <location>
        <begin position="11"/>
        <end position="31"/>
    </location>
</feature>
<accession>A0A7R9GCK3</accession>
<dbReference type="Gene3D" id="3.40.30.10">
    <property type="entry name" value="Glutaredoxin"/>
    <property type="match status" value="6"/>
</dbReference>
<dbReference type="InterPro" id="IPR013766">
    <property type="entry name" value="Thioredoxin_domain"/>
</dbReference>
<keyword evidence="4" id="KW-1185">Reference proteome</keyword>
<sequence length="1041" mass="117536">KNGFFSLIVVDNSDGGDDDGGGGGGGGEECGRAPLDKKQCRMCELAMKELENIDDEADQLGIAFVKINDQNLAQDYSLDTLPALVYYRRQVPIIYEGDLLEEEMVLEWLVRQKSTGDDNDVIEDVSARTLATLIHSVQNLAVLFCELLLSAAAYACQALSPTGHEADDEASAVALAELENIDDDCDGKGIQFVKIGDAETAREYGIDEFPALVYFENEIPSLYDGDLNQEEQVLAWLLGQLVSDEIEDVNDEMLDRLIAKTKHLAVLFCIYFDVGKKGTGNHNNTFLLDGVQLCPRPPGLAVMAFNKIKTWAHPRKSVLCPAMGKNLLLRKENNGQQAAESLSYGDAPREKESARVLKDLETIDDECDQHGIAFVKISDAAEAKEYGFSKLPQMVYFENGIPSLYSGDLAQEDQVLDWLVRQVESDEIEDVTDEMLDMLIQSAHGHKIVQNILTVLKKDDGDEKKSKKVVDELENIDDECDQHNITFVKIDDDAEAKEYGIDQLPTLVYFEKSIPTIYEGDLMNEQEVLEWLIFQKESDEIEEVTDEMLDKLIESEPYLAVLFYDKDDKTDVKILNELETIDDECDQHGIAFVKIDNDAEAKEYGLEMDKLPQLIYFEHGIPSIYEGDLDLEEKVLEWLIMQRQEDRIEEVTDMMLQQLIGTSHYVAVYFTGEECLAGQECDRILGELENIDDETDAHGLHFVRTDDVAVARRYGVKKFPAIVLFRNGEPLHYTGELDDEDEVLSWLTDGDNLEIADKIESVNAKILSRLLDTEGNVARFEPQNKALLFCGNIAELPKIVTCDNLGLNPSAATDAPGDRKAERILAELEHIDDECDAAGIDFVKISDKKLAAEYDVVSLPALIYFRRKFPQIYEGDLHKEDEVLSWLLSTKDATPSNDVIDLVDRNMLEMLLQHYENVAVFFFEKNCKTCDKILDGLETIDDDTDKVGIHFVKVMDSKLARELGVVVFPSLVYFENKFPSIFEGDLLDEEQVLEWLVYQKLEDTIENINREMLNLMIETKDYLAVIFCRENILVSRGTPYI</sequence>
<protein>
    <recommendedName>
        <fullName evidence="2">Thioredoxin domain-containing protein</fullName>
    </recommendedName>
</protein>
<dbReference type="Gene3D" id="3.40.50.11390">
    <property type="match status" value="1"/>
</dbReference>
<dbReference type="CDD" id="cd02961">
    <property type="entry name" value="PDI_a_family"/>
    <property type="match status" value="1"/>
</dbReference>
<dbReference type="EMBL" id="OA882575">
    <property type="protein sequence ID" value="CAD7276047.1"/>
    <property type="molecule type" value="Genomic_DNA"/>
</dbReference>
<feature type="domain" description="Thioredoxin" evidence="2">
    <location>
        <begin position="605"/>
        <end position="752"/>
    </location>
</feature>
<dbReference type="PANTHER" id="PTHR19991">
    <property type="entry name" value="L 2 01289"/>
    <property type="match status" value="1"/>
</dbReference>
<dbReference type="PROSITE" id="PS51352">
    <property type="entry name" value="THIOREDOXIN_2"/>
    <property type="match status" value="1"/>
</dbReference>
<dbReference type="SUPFAM" id="SSF52833">
    <property type="entry name" value="Thioredoxin-like"/>
    <property type="match status" value="6"/>
</dbReference>
<evidence type="ECO:0000313" key="4">
    <source>
        <dbReference type="Proteomes" id="UP000678499"/>
    </source>
</evidence>
<dbReference type="OrthoDB" id="6377965at2759"/>
<evidence type="ECO:0000256" key="1">
    <source>
        <dbReference type="SAM" id="MobiDB-lite"/>
    </source>
</evidence>